<gene>
    <name evidence="5" type="ORF">BTO14_03720</name>
</gene>
<protein>
    <submittedName>
        <fullName evidence="5">ABC transporter substrate-binding protein</fullName>
    </submittedName>
</protein>
<evidence type="ECO:0000313" key="5">
    <source>
        <dbReference type="EMBL" id="PQJ72412.1"/>
    </source>
</evidence>
<dbReference type="EMBL" id="MSCK01000001">
    <property type="protein sequence ID" value="PQJ72412.1"/>
    <property type="molecule type" value="Genomic_DNA"/>
</dbReference>
<dbReference type="InterPro" id="IPR054364">
    <property type="entry name" value="Ca3427-like_PBP2"/>
</dbReference>
<name>A0A2P6CBY4_9FLAO</name>
<evidence type="ECO:0000256" key="1">
    <source>
        <dbReference type="ARBA" id="ARBA00004418"/>
    </source>
</evidence>
<comment type="caution">
    <text evidence="5">The sequence shown here is derived from an EMBL/GenBank/DDBJ whole genome shotgun (WGS) entry which is preliminary data.</text>
</comment>
<dbReference type="Pfam" id="PF22384">
    <property type="entry name" value="PBP2_Ca3427_like"/>
    <property type="match status" value="1"/>
</dbReference>
<dbReference type="AlphaFoldDB" id="A0A2P6CBY4"/>
<evidence type="ECO:0000256" key="2">
    <source>
        <dbReference type="ARBA" id="ARBA00010742"/>
    </source>
</evidence>
<feature type="domain" description="Ca3427-like PBP 2" evidence="4">
    <location>
        <begin position="87"/>
        <end position="178"/>
    </location>
</feature>
<organism evidence="5 6">
    <name type="scientific">Polaribacter butkevichii</name>
    <dbReference type="NCBI Taxonomy" id="218490"/>
    <lineage>
        <taxon>Bacteria</taxon>
        <taxon>Pseudomonadati</taxon>
        <taxon>Bacteroidota</taxon>
        <taxon>Flavobacteriia</taxon>
        <taxon>Flavobacteriales</taxon>
        <taxon>Flavobacteriaceae</taxon>
    </lineage>
</organism>
<evidence type="ECO:0000259" key="4">
    <source>
        <dbReference type="Pfam" id="PF22384"/>
    </source>
</evidence>
<dbReference type="CDD" id="cd13637">
    <property type="entry name" value="PBP2_Ca3427_like"/>
    <property type="match status" value="1"/>
</dbReference>
<keyword evidence="6" id="KW-1185">Reference proteome</keyword>
<dbReference type="Gene3D" id="3.40.190.10">
    <property type="entry name" value="Periplasmic binding protein-like II"/>
    <property type="match status" value="2"/>
</dbReference>
<dbReference type="PANTHER" id="PTHR30024">
    <property type="entry name" value="ALIPHATIC SULFONATES-BINDING PROTEIN-RELATED"/>
    <property type="match status" value="1"/>
</dbReference>
<evidence type="ECO:0000313" key="6">
    <source>
        <dbReference type="Proteomes" id="UP000247345"/>
    </source>
</evidence>
<sequence length="286" mass="32619">MTNLKIGGVPEHFNYPWYTTLKNKEYNKQNINLRWQDYPGGTGAMCKALRNGEVDIAIVLTEGIIKDIAAGNPSKIVQTFVQSPLIWGIHVGAKSTFKNSKDLEHATIAISRFGSGSHLMAIVNAYNQGWDISKLKFKVIGNLQGGIDALTNGEADYFMWEHFTTKPLVDNGTFRRIADCPTPWPCFVIAVRNEVLENNFNEVKKVLDIINNETKDFKKTKNIDKILAERYEQQLEDIQEWLKITEWNAGKPITKNIITRTQNKMVQFNVIDEKKNSSSFIKNMYI</sequence>
<dbReference type="GO" id="GO:0042597">
    <property type="term" value="C:periplasmic space"/>
    <property type="evidence" value="ECO:0007669"/>
    <property type="project" value="UniProtKB-SubCell"/>
</dbReference>
<dbReference type="OrthoDB" id="6191474at2"/>
<accession>A0A2P6CBY4</accession>
<comment type="similarity">
    <text evidence="2">Belongs to the bacterial solute-binding protein SsuA/TauA family.</text>
</comment>
<dbReference type="RefSeq" id="WP_105048076.1">
    <property type="nucleotide sequence ID" value="NZ_CP150661.1"/>
</dbReference>
<comment type="subcellular location">
    <subcellularLocation>
        <location evidence="1">Periplasm</location>
    </subcellularLocation>
</comment>
<keyword evidence="3" id="KW-0732">Signal</keyword>
<dbReference type="SUPFAM" id="SSF53850">
    <property type="entry name" value="Periplasmic binding protein-like II"/>
    <property type="match status" value="1"/>
</dbReference>
<evidence type="ECO:0000256" key="3">
    <source>
        <dbReference type="ARBA" id="ARBA00022729"/>
    </source>
</evidence>
<reference evidence="5 6" key="1">
    <citation type="submission" date="2016-12" db="EMBL/GenBank/DDBJ databases">
        <title>Trade-off between light-utilization and light-protection in marine flavobacteria.</title>
        <authorList>
            <person name="Kumagai Y."/>
            <person name="Yoshizawa S."/>
            <person name="Kogure K."/>
            <person name="Iwasaki W."/>
        </authorList>
    </citation>
    <scope>NUCLEOTIDE SEQUENCE [LARGE SCALE GENOMIC DNA]</scope>
    <source>
        <strain evidence="5 6">KCTC 12100</strain>
    </source>
</reference>
<dbReference type="Proteomes" id="UP000247345">
    <property type="component" value="Unassembled WGS sequence"/>
</dbReference>
<proteinExistence type="inferred from homology"/>
<dbReference type="PANTHER" id="PTHR30024:SF47">
    <property type="entry name" value="TAURINE-BINDING PERIPLASMIC PROTEIN"/>
    <property type="match status" value="1"/>
</dbReference>